<gene>
    <name evidence="1" type="ORF">AVDCRST_MAG56-7957</name>
</gene>
<organism evidence="1">
    <name type="scientific">uncultured Cytophagales bacterium</name>
    <dbReference type="NCBI Taxonomy" id="158755"/>
    <lineage>
        <taxon>Bacteria</taxon>
        <taxon>Pseudomonadati</taxon>
        <taxon>Bacteroidota</taxon>
        <taxon>Sphingobacteriia</taxon>
        <taxon>Sphingobacteriales</taxon>
        <taxon>environmental samples</taxon>
    </lineage>
</organism>
<proteinExistence type="predicted"/>
<protein>
    <submittedName>
        <fullName evidence="1">Uncharacterized protein</fullName>
    </submittedName>
</protein>
<sequence length="42" mass="4510">MPGGVIPAGICIWGWRENADAGRRYSAYDSGGLRFSGVSCYI</sequence>
<evidence type="ECO:0000313" key="1">
    <source>
        <dbReference type="EMBL" id="CAA9342567.1"/>
    </source>
</evidence>
<name>A0A6J4LVP1_9SPHI</name>
<dbReference type="EMBL" id="CADCTQ010000668">
    <property type="protein sequence ID" value="CAA9342567.1"/>
    <property type="molecule type" value="Genomic_DNA"/>
</dbReference>
<dbReference type="AlphaFoldDB" id="A0A6J4LVP1"/>
<accession>A0A6J4LVP1</accession>
<reference evidence="1" key="1">
    <citation type="submission" date="2020-02" db="EMBL/GenBank/DDBJ databases">
        <authorList>
            <person name="Meier V. D."/>
        </authorList>
    </citation>
    <scope>NUCLEOTIDE SEQUENCE</scope>
    <source>
        <strain evidence="1">AVDCRST_MAG56</strain>
    </source>
</reference>